<name>A0A0K9YLF8_9BACL</name>
<sequence>MLIMSKKSFQFDHPAGQEPVVVVRAHEFVEVPEWVKQSSMFKLASQAGDVTVTETKQAVKDAETGNKTKSAAQLKAEEKALKEAEEKAKAAAEAGQEQ</sequence>
<feature type="compositionally biased region" description="Basic and acidic residues" evidence="1">
    <location>
        <begin position="75"/>
        <end position="90"/>
    </location>
</feature>
<evidence type="ECO:0000313" key="3">
    <source>
        <dbReference type="EMBL" id="KNB69492.1"/>
    </source>
</evidence>
<dbReference type="RefSeq" id="WP_049741512.1">
    <property type="nucleotide sequence ID" value="NZ_BJON01000020.1"/>
</dbReference>
<dbReference type="STRING" id="54915.ADS79_26845"/>
<dbReference type="EMBL" id="BJON01000020">
    <property type="protein sequence ID" value="GED71180.1"/>
    <property type="molecule type" value="Genomic_DNA"/>
</dbReference>
<reference evidence="3" key="2">
    <citation type="submission" date="2015-07" db="EMBL/GenBank/DDBJ databases">
        <title>MeaNS - Measles Nucleotide Surveillance Program.</title>
        <authorList>
            <person name="Tran T."/>
            <person name="Druce J."/>
        </authorList>
    </citation>
    <scope>NUCLEOTIDE SEQUENCE</scope>
    <source>
        <strain evidence="3">DSM 9887</strain>
    </source>
</reference>
<dbReference type="Proteomes" id="UP000036834">
    <property type="component" value="Unassembled WGS sequence"/>
</dbReference>
<organism evidence="3 4">
    <name type="scientific">Brevibacillus reuszeri</name>
    <dbReference type="NCBI Taxonomy" id="54915"/>
    <lineage>
        <taxon>Bacteria</taxon>
        <taxon>Bacillati</taxon>
        <taxon>Bacillota</taxon>
        <taxon>Bacilli</taxon>
        <taxon>Bacillales</taxon>
        <taxon>Paenibacillaceae</taxon>
        <taxon>Brevibacillus</taxon>
    </lineage>
</organism>
<accession>A0A0K9YLF8</accession>
<dbReference type="OrthoDB" id="2476675at2"/>
<reference evidence="2 5" key="3">
    <citation type="submission" date="2019-06" db="EMBL/GenBank/DDBJ databases">
        <title>Whole genome shotgun sequence of Brevibacillus reuszeri NBRC 15719.</title>
        <authorList>
            <person name="Hosoyama A."/>
            <person name="Uohara A."/>
            <person name="Ohji S."/>
            <person name="Ichikawa N."/>
        </authorList>
    </citation>
    <scope>NUCLEOTIDE SEQUENCE [LARGE SCALE GENOMIC DNA]</scope>
    <source>
        <strain evidence="2 5">NBRC 15719</strain>
    </source>
</reference>
<dbReference type="Proteomes" id="UP000319578">
    <property type="component" value="Unassembled WGS sequence"/>
</dbReference>
<dbReference type="EMBL" id="LGIQ01000011">
    <property type="protein sequence ID" value="KNB69492.1"/>
    <property type="molecule type" value="Genomic_DNA"/>
</dbReference>
<evidence type="ECO:0000256" key="1">
    <source>
        <dbReference type="SAM" id="MobiDB-lite"/>
    </source>
</evidence>
<keyword evidence="5" id="KW-1185">Reference proteome</keyword>
<feature type="region of interest" description="Disordered" evidence="1">
    <location>
        <begin position="62"/>
        <end position="98"/>
    </location>
</feature>
<proteinExistence type="predicted"/>
<evidence type="ECO:0000313" key="2">
    <source>
        <dbReference type="EMBL" id="GED71180.1"/>
    </source>
</evidence>
<reference evidence="4" key="1">
    <citation type="submission" date="2015-07" db="EMBL/GenBank/DDBJ databases">
        <title>Genome sequencing project for genomic taxonomy and phylogenomics of Bacillus-like bacteria.</title>
        <authorList>
            <person name="Liu B."/>
            <person name="Wang J."/>
            <person name="Zhu Y."/>
            <person name="Liu G."/>
            <person name="Chen Q."/>
            <person name="Chen Z."/>
            <person name="Lan J."/>
            <person name="Che J."/>
            <person name="Ge C."/>
            <person name="Shi H."/>
            <person name="Pan Z."/>
            <person name="Liu X."/>
        </authorList>
    </citation>
    <scope>NUCLEOTIDE SEQUENCE [LARGE SCALE GENOMIC DNA]</scope>
    <source>
        <strain evidence="4">DSM 9887</strain>
    </source>
</reference>
<protein>
    <submittedName>
        <fullName evidence="3">Uncharacterized protein</fullName>
    </submittedName>
</protein>
<gene>
    <name evidence="3" type="ORF">ADS79_26845</name>
    <name evidence="2" type="ORF">BRE01_48820</name>
</gene>
<comment type="caution">
    <text evidence="3">The sequence shown here is derived from an EMBL/GenBank/DDBJ whole genome shotgun (WGS) entry which is preliminary data.</text>
</comment>
<dbReference type="PATRIC" id="fig|54915.3.peg.4547"/>
<evidence type="ECO:0000313" key="5">
    <source>
        <dbReference type="Proteomes" id="UP000319578"/>
    </source>
</evidence>
<dbReference type="AlphaFoldDB" id="A0A0K9YLF8"/>
<evidence type="ECO:0000313" key="4">
    <source>
        <dbReference type="Proteomes" id="UP000036834"/>
    </source>
</evidence>